<feature type="region of interest" description="Disordered" evidence="1">
    <location>
        <begin position="28"/>
        <end position="78"/>
    </location>
</feature>
<proteinExistence type="predicted"/>
<protein>
    <submittedName>
        <fullName evidence="2">Uncharacterized protein</fullName>
    </submittedName>
</protein>
<dbReference type="AlphaFoldDB" id="A0A397J514"/>
<organism evidence="2 3">
    <name type="scientific">Diversispora epigaea</name>
    <dbReference type="NCBI Taxonomy" id="1348612"/>
    <lineage>
        <taxon>Eukaryota</taxon>
        <taxon>Fungi</taxon>
        <taxon>Fungi incertae sedis</taxon>
        <taxon>Mucoromycota</taxon>
        <taxon>Glomeromycotina</taxon>
        <taxon>Glomeromycetes</taxon>
        <taxon>Diversisporales</taxon>
        <taxon>Diversisporaceae</taxon>
        <taxon>Diversispora</taxon>
    </lineage>
</organism>
<reference evidence="2 3" key="1">
    <citation type="submission" date="2018-08" db="EMBL/GenBank/DDBJ databases">
        <title>Genome and evolution of the arbuscular mycorrhizal fungus Diversispora epigaea (formerly Glomus versiforme) and its bacterial endosymbionts.</title>
        <authorList>
            <person name="Sun X."/>
            <person name="Fei Z."/>
            <person name="Harrison M."/>
        </authorList>
    </citation>
    <scope>NUCLEOTIDE SEQUENCE [LARGE SCALE GENOMIC DNA]</scope>
    <source>
        <strain evidence="2 3">IT104</strain>
    </source>
</reference>
<gene>
    <name evidence="2" type="ORF">Glove_99g109</name>
</gene>
<evidence type="ECO:0000313" key="2">
    <source>
        <dbReference type="EMBL" id="RHZ83171.1"/>
    </source>
</evidence>
<dbReference type="EMBL" id="PQFF01000092">
    <property type="protein sequence ID" value="RHZ83171.1"/>
    <property type="molecule type" value="Genomic_DNA"/>
</dbReference>
<sequence length="78" mass="8917">MIYGENVIQDEKNLILFKKTLFSLQSSTISSSESEHEKESGIHLTKQLQTNDKETNENITKPSLTEEQLKNCRHPLGN</sequence>
<accession>A0A397J514</accession>
<name>A0A397J514_9GLOM</name>
<evidence type="ECO:0000313" key="3">
    <source>
        <dbReference type="Proteomes" id="UP000266861"/>
    </source>
</evidence>
<evidence type="ECO:0000256" key="1">
    <source>
        <dbReference type="SAM" id="MobiDB-lite"/>
    </source>
</evidence>
<keyword evidence="3" id="KW-1185">Reference proteome</keyword>
<dbReference type="Proteomes" id="UP000266861">
    <property type="component" value="Unassembled WGS sequence"/>
</dbReference>
<comment type="caution">
    <text evidence="2">The sequence shown here is derived from an EMBL/GenBank/DDBJ whole genome shotgun (WGS) entry which is preliminary data.</text>
</comment>
<feature type="compositionally biased region" description="Polar residues" evidence="1">
    <location>
        <begin position="57"/>
        <end position="66"/>
    </location>
</feature>